<dbReference type="EMBL" id="JAALLS010000037">
    <property type="protein sequence ID" value="NGP90174.1"/>
    <property type="molecule type" value="Genomic_DNA"/>
</dbReference>
<organism evidence="1 2">
    <name type="scientific">Fodinibius halophilus</name>
    <dbReference type="NCBI Taxonomy" id="1736908"/>
    <lineage>
        <taxon>Bacteria</taxon>
        <taxon>Pseudomonadati</taxon>
        <taxon>Balneolota</taxon>
        <taxon>Balneolia</taxon>
        <taxon>Balneolales</taxon>
        <taxon>Balneolaceae</taxon>
        <taxon>Fodinibius</taxon>
    </lineage>
</organism>
<dbReference type="AlphaFoldDB" id="A0A6M1THG8"/>
<proteinExistence type="predicted"/>
<accession>A0A6M1THG8</accession>
<dbReference type="Proteomes" id="UP000479132">
    <property type="component" value="Unassembled WGS sequence"/>
</dbReference>
<sequence length="98" mass="11389">MSITYITSEEKLKEAVAEAVASILDEELPSIIRKSQRSEYLTTKELKQLVGWSYRSQKHLRDTSQLTYCQHGRKIVYPTEAIEKFLSDHKIQSKNSKE</sequence>
<keyword evidence="2" id="KW-1185">Reference proteome</keyword>
<dbReference type="RefSeq" id="WP_165271398.1">
    <property type="nucleotide sequence ID" value="NZ_JAALLS010000037.1"/>
</dbReference>
<evidence type="ECO:0008006" key="3">
    <source>
        <dbReference type="Google" id="ProtNLM"/>
    </source>
</evidence>
<reference evidence="1 2" key="1">
    <citation type="submission" date="2020-02" db="EMBL/GenBank/DDBJ databases">
        <title>Aliifodinibius halophilus 2W32, complete genome.</title>
        <authorList>
            <person name="Li Y."/>
            <person name="Wu S."/>
        </authorList>
    </citation>
    <scope>NUCLEOTIDE SEQUENCE [LARGE SCALE GENOMIC DNA]</scope>
    <source>
        <strain evidence="1 2">2W32</strain>
    </source>
</reference>
<evidence type="ECO:0000313" key="1">
    <source>
        <dbReference type="EMBL" id="NGP90174.1"/>
    </source>
</evidence>
<name>A0A6M1THG8_9BACT</name>
<protein>
    <recommendedName>
        <fullName evidence="3">Helix-turn-helix domain-containing protein</fullName>
    </recommendedName>
</protein>
<evidence type="ECO:0000313" key="2">
    <source>
        <dbReference type="Proteomes" id="UP000479132"/>
    </source>
</evidence>
<gene>
    <name evidence="1" type="ORF">G3569_17580</name>
</gene>
<comment type="caution">
    <text evidence="1">The sequence shown here is derived from an EMBL/GenBank/DDBJ whole genome shotgun (WGS) entry which is preliminary data.</text>
</comment>